<reference evidence="2" key="1">
    <citation type="submission" date="2014-11" db="EMBL/GenBank/DDBJ databases">
        <authorList>
            <person name="Otto D Thomas"/>
            <person name="Naeem Raeece"/>
        </authorList>
    </citation>
    <scope>NUCLEOTIDE SEQUENCE</scope>
</reference>
<gene>
    <name evidence="2" type="ORF">Cvel_19643</name>
</gene>
<accession>A0A0G4G1I2</accession>
<name>A0A0G4G1I2_9ALVE</name>
<feature type="region of interest" description="Disordered" evidence="1">
    <location>
        <begin position="1"/>
        <end position="40"/>
    </location>
</feature>
<dbReference type="EMBL" id="CDMZ01000786">
    <property type="protein sequence ID" value="CEM21459.1"/>
    <property type="molecule type" value="Genomic_DNA"/>
</dbReference>
<sequence length="95" mass="10506">MSLQAPHPSSPKRAGTGQTRSFGGRRKDEDDDSEEKNYVDKEVKIENPAETALIDKMKLLLRGKVHDIQLVDAEVTGAKPALLTSFLFSPRLSLN</sequence>
<proteinExistence type="predicted"/>
<protein>
    <submittedName>
        <fullName evidence="2">Uncharacterized protein</fullName>
    </submittedName>
</protein>
<evidence type="ECO:0000313" key="2">
    <source>
        <dbReference type="EMBL" id="CEM21459.1"/>
    </source>
</evidence>
<dbReference type="AlphaFoldDB" id="A0A0G4G1I2"/>
<organism evidence="2">
    <name type="scientific">Chromera velia CCMP2878</name>
    <dbReference type="NCBI Taxonomy" id="1169474"/>
    <lineage>
        <taxon>Eukaryota</taxon>
        <taxon>Sar</taxon>
        <taxon>Alveolata</taxon>
        <taxon>Colpodellida</taxon>
        <taxon>Chromeraceae</taxon>
        <taxon>Chromera</taxon>
    </lineage>
</organism>
<dbReference type="VEuPathDB" id="CryptoDB:Cvel_19643"/>
<evidence type="ECO:0000256" key="1">
    <source>
        <dbReference type="SAM" id="MobiDB-lite"/>
    </source>
</evidence>